<proteinExistence type="predicted"/>
<keyword evidence="4" id="KW-1185">Reference proteome</keyword>
<comment type="caution">
    <text evidence="3">The sequence shown here is derived from an EMBL/GenBank/DDBJ whole genome shotgun (WGS) entry which is preliminary data.</text>
</comment>
<dbReference type="RefSeq" id="XP_056557503.1">
    <property type="nucleotide sequence ID" value="XM_056695291.1"/>
</dbReference>
<name>A0A9W9VFD3_9EURO</name>
<evidence type="ECO:0000256" key="2">
    <source>
        <dbReference type="SAM" id="MobiDB-lite"/>
    </source>
</evidence>
<evidence type="ECO:0000313" key="4">
    <source>
        <dbReference type="Proteomes" id="UP001147782"/>
    </source>
</evidence>
<feature type="region of interest" description="Disordered" evidence="2">
    <location>
        <begin position="1"/>
        <end position="38"/>
    </location>
</feature>
<evidence type="ECO:0000313" key="3">
    <source>
        <dbReference type="EMBL" id="KAJ5379932.1"/>
    </source>
</evidence>
<reference evidence="3" key="2">
    <citation type="journal article" date="2023" name="IMA Fungus">
        <title>Comparative genomic study of the Penicillium genus elucidates a diverse pangenome and 15 lateral gene transfer events.</title>
        <authorList>
            <person name="Petersen C."/>
            <person name="Sorensen T."/>
            <person name="Nielsen M.R."/>
            <person name="Sondergaard T.E."/>
            <person name="Sorensen J.L."/>
            <person name="Fitzpatrick D.A."/>
            <person name="Frisvad J.C."/>
            <person name="Nielsen K.L."/>
        </authorList>
    </citation>
    <scope>NUCLEOTIDE SEQUENCE</scope>
    <source>
        <strain evidence="3">IBT 29864</strain>
    </source>
</reference>
<feature type="compositionally biased region" description="Polar residues" evidence="2">
    <location>
        <begin position="1"/>
        <end position="11"/>
    </location>
</feature>
<dbReference type="AlphaFoldDB" id="A0A9W9VFD3"/>
<organism evidence="3 4">
    <name type="scientific">Penicillium cataractarum</name>
    <dbReference type="NCBI Taxonomy" id="2100454"/>
    <lineage>
        <taxon>Eukaryota</taxon>
        <taxon>Fungi</taxon>
        <taxon>Dikarya</taxon>
        <taxon>Ascomycota</taxon>
        <taxon>Pezizomycotina</taxon>
        <taxon>Eurotiomycetes</taxon>
        <taxon>Eurotiomycetidae</taxon>
        <taxon>Eurotiales</taxon>
        <taxon>Aspergillaceae</taxon>
        <taxon>Penicillium</taxon>
    </lineage>
</organism>
<dbReference type="GeneID" id="81434468"/>
<dbReference type="EMBL" id="JAPZBS010000002">
    <property type="protein sequence ID" value="KAJ5379932.1"/>
    <property type="molecule type" value="Genomic_DNA"/>
</dbReference>
<sequence>MSSFETLSNKLGQPAEPRAPSSTADGLGLDLDLDAPTRTPWPERLRELSQLAATSPGTVYIEADTEETIHAHLDAVEAILRDPRPELTREIKRNRRRSSVLRTDVEVVERATMTEEMEEKMEEEPSLDQDAVLAQLTALLREVTLLNGEVERRREEAREIRDLFEERCRGLTRTVAELEDEVLELQSDLVEDAVDLEGIQGTVHGLHDWIDRIREEQKLVRISRTLAYQKSRRSWIGRKGKEDWSVETDGEMMVEGLSAWMRGWRDVEEGFQVRARARQMRRDRRQEQLVRMGEKAKFVQQGMSLVDPVHRSIAT</sequence>
<reference evidence="3" key="1">
    <citation type="submission" date="2022-11" db="EMBL/GenBank/DDBJ databases">
        <authorList>
            <person name="Petersen C."/>
        </authorList>
    </citation>
    <scope>NUCLEOTIDE SEQUENCE</scope>
    <source>
        <strain evidence="3">IBT 29864</strain>
    </source>
</reference>
<protein>
    <submittedName>
        <fullName evidence="3">Uncharacterized protein</fullName>
    </submittedName>
</protein>
<gene>
    <name evidence="3" type="ORF">N7496_002360</name>
</gene>
<feature type="coiled-coil region" evidence="1">
    <location>
        <begin position="147"/>
        <end position="188"/>
    </location>
</feature>
<dbReference type="Proteomes" id="UP001147782">
    <property type="component" value="Unassembled WGS sequence"/>
</dbReference>
<evidence type="ECO:0000256" key="1">
    <source>
        <dbReference type="SAM" id="Coils"/>
    </source>
</evidence>
<dbReference type="OrthoDB" id="4448936at2759"/>
<keyword evidence="1" id="KW-0175">Coiled coil</keyword>
<accession>A0A9W9VFD3</accession>